<protein>
    <submittedName>
        <fullName evidence="1">Gamma-glutamyltransferase family protein</fullName>
    </submittedName>
</protein>
<reference evidence="1 2" key="1">
    <citation type="submission" date="2019-09" db="EMBL/GenBank/DDBJ databases">
        <title>Serinicoccus pratensis sp. nov., isolated from meadow soil.</title>
        <authorList>
            <person name="Zhang W."/>
        </authorList>
    </citation>
    <scope>NUCLEOTIDE SEQUENCE [LARGE SCALE GENOMIC DNA]</scope>
    <source>
        <strain evidence="1 2">W204</strain>
    </source>
</reference>
<accession>A0A5J6V3X8</accession>
<name>A0A5J6V3X8_9MICO</name>
<keyword evidence="1" id="KW-0808">Transferase</keyword>
<evidence type="ECO:0000313" key="1">
    <source>
        <dbReference type="EMBL" id="QFG67673.1"/>
    </source>
</evidence>
<dbReference type="KEGG" id="serw:FY030_02055"/>
<dbReference type="EMBL" id="CP044427">
    <property type="protein sequence ID" value="QFG67673.1"/>
    <property type="molecule type" value="Genomic_DNA"/>
</dbReference>
<organism evidence="1 2">
    <name type="scientific">Ornithinimicrobium pratense</name>
    <dbReference type="NCBI Taxonomy" id="2593973"/>
    <lineage>
        <taxon>Bacteria</taxon>
        <taxon>Bacillati</taxon>
        <taxon>Actinomycetota</taxon>
        <taxon>Actinomycetes</taxon>
        <taxon>Micrococcales</taxon>
        <taxon>Ornithinimicrobiaceae</taxon>
        <taxon>Ornithinimicrobium</taxon>
    </lineage>
</organism>
<dbReference type="AlphaFoldDB" id="A0A5J6V3X8"/>
<evidence type="ECO:0000313" key="2">
    <source>
        <dbReference type="Proteomes" id="UP000326546"/>
    </source>
</evidence>
<dbReference type="SUPFAM" id="SSF56235">
    <property type="entry name" value="N-terminal nucleophile aminohydrolases (Ntn hydrolases)"/>
    <property type="match status" value="1"/>
</dbReference>
<dbReference type="Proteomes" id="UP000326546">
    <property type="component" value="Chromosome"/>
</dbReference>
<dbReference type="InterPro" id="IPR029055">
    <property type="entry name" value="Ntn_hydrolases_N"/>
</dbReference>
<dbReference type="Gene3D" id="1.10.246.130">
    <property type="match status" value="1"/>
</dbReference>
<dbReference type="PANTHER" id="PTHR43881:SF1">
    <property type="entry name" value="GAMMA-GLUTAMYLTRANSPEPTIDASE (AFU_ORTHOLOGUE AFUA_4G13580)"/>
    <property type="match status" value="1"/>
</dbReference>
<dbReference type="Gene3D" id="3.60.20.40">
    <property type="match status" value="1"/>
</dbReference>
<dbReference type="Pfam" id="PF01019">
    <property type="entry name" value="G_glu_transpept"/>
    <property type="match status" value="1"/>
</dbReference>
<proteinExistence type="predicted"/>
<sequence>MTFTTRPTLTGTVGMVSSTHWLASQAGMRMLELGGNAADGAVAAGFVLQVVEPHLNGPGGDAPIIVASADDPEPRVLCGQGPAPAGATPEHFASVGLDRVPGSGPLATAVPGAVQAWLVLLRDRGTLSARTVLEPALHYARRGHPLLAQASATIDRVRDLFAEDWTTSADQWLVDGSAPPPGTLVRNTAWADTLERLLAAEDGAVRDGRSREQGIDAVRRAWSHGFVAEALEVFSRRAFRHGDGPVLPGVLTAEDVAGFEPTWEPAATLDFAGHTIAKTDVWGQGPGLLQVLGMVEELAGDLTGAADGAGDSTRVRVPAPAVADPSSVEGVHTLVEAWKLAMADREAWLGDSLEDPVGVAALTDRSYLRQRAGLIGEQASRELRPGSPGGREPRIAAQALLTDGAGAADATTGEPTVRRDGATRGDTCHVDVVDQWGMLVSATPSGGWLQSSPFVPELGLALGSRLQMMWLEQGLASSLVPGRRPRTTLAPTLVLRDGIPVLACGTPGGDQQDQWQSVFLLHHLVGGLSLQEAIDAASFHTTSFPSSFHPRASEPGVMVAESRLGQDVLEALRARGHDVLDAGPWSLGRLSAVARDPGTGLLSAAANPRGMQGYAVGR</sequence>
<dbReference type="PRINTS" id="PR01210">
    <property type="entry name" value="GGTRANSPTASE"/>
</dbReference>
<keyword evidence="2" id="KW-1185">Reference proteome</keyword>
<dbReference type="OrthoDB" id="9781342at2"/>
<dbReference type="InterPro" id="IPR043137">
    <property type="entry name" value="GGT_ssub_C"/>
</dbReference>
<dbReference type="GO" id="GO:0016740">
    <property type="term" value="F:transferase activity"/>
    <property type="evidence" value="ECO:0007669"/>
    <property type="project" value="UniProtKB-KW"/>
</dbReference>
<dbReference type="InterPro" id="IPR052896">
    <property type="entry name" value="GGT-like_enzyme"/>
</dbReference>
<dbReference type="InterPro" id="IPR043138">
    <property type="entry name" value="GGT_lsub"/>
</dbReference>
<dbReference type="RefSeq" id="WP_158060068.1">
    <property type="nucleotide sequence ID" value="NZ_CP044427.1"/>
</dbReference>
<gene>
    <name evidence="1" type="ORF">FY030_02055</name>
</gene>
<dbReference type="PANTHER" id="PTHR43881">
    <property type="entry name" value="GAMMA-GLUTAMYLTRANSPEPTIDASE (AFU_ORTHOLOGUE AFUA_4G13580)"/>
    <property type="match status" value="1"/>
</dbReference>